<organism evidence="2 3">
    <name type="scientific">Streptomyces buecherae</name>
    <dbReference type="NCBI Taxonomy" id="2763006"/>
    <lineage>
        <taxon>Bacteria</taxon>
        <taxon>Bacillati</taxon>
        <taxon>Actinomycetota</taxon>
        <taxon>Actinomycetes</taxon>
        <taxon>Kitasatosporales</taxon>
        <taxon>Streptomycetaceae</taxon>
        <taxon>Streptomyces</taxon>
    </lineage>
</organism>
<dbReference type="GO" id="GO:0006950">
    <property type="term" value="P:response to stress"/>
    <property type="evidence" value="ECO:0007669"/>
    <property type="project" value="UniProtKB-ARBA"/>
</dbReference>
<dbReference type="SUPFAM" id="SSF101386">
    <property type="entry name" value="all-alpha NTP pyrophosphatases"/>
    <property type="match status" value="1"/>
</dbReference>
<dbReference type="PANTHER" id="PTHR30522">
    <property type="entry name" value="NUCLEOSIDE TRIPHOSPHATE PYROPHOSPHOHYDROLASE"/>
    <property type="match status" value="1"/>
</dbReference>
<dbReference type="Proteomes" id="UP000509303">
    <property type="component" value="Chromosome"/>
</dbReference>
<evidence type="ECO:0000313" key="3">
    <source>
        <dbReference type="Proteomes" id="UP000509303"/>
    </source>
</evidence>
<protein>
    <submittedName>
        <fullName evidence="2">Nucleoside triphosphate pyrophosphohydrolase</fullName>
        <ecNumber evidence="2">3.6.1.9</ecNumber>
    </submittedName>
</protein>
<dbReference type="Gene3D" id="1.10.287.1080">
    <property type="entry name" value="MazG-like"/>
    <property type="match status" value="1"/>
</dbReference>
<evidence type="ECO:0000259" key="1">
    <source>
        <dbReference type="Pfam" id="PF03819"/>
    </source>
</evidence>
<accession>A0A7H8N7D5</accession>
<dbReference type="CDD" id="cd11528">
    <property type="entry name" value="NTP-PPase_MazG_Nterm"/>
    <property type="match status" value="1"/>
</dbReference>
<proteinExistence type="predicted"/>
<dbReference type="RefSeq" id="WP_176162037.1">
    <property type="nucleotide sequence ID" value="NZ_CP054929.1"/>
</dbReference>
<name>A0A7H8N7D5_9ACTN</name>
<dbReference type="GO" id="GO:0046052">
    <property type="term" value="P:UTP catabolic process"/>
    <property type="evidence" value="ECO:0007669"/>
    <property type="project" value="TreeGrafter"/>
</dbReference>
<dbReference type="EMBL" id="CP054929">
    <property type="protein sequence ID" value="QKW50302.1"/>
    <property type="molecule type" value="Genomic_DNA"/>
</dbReference>
<dbReference type="GO" id="GO:0046061">
    <property type="term" value="P:dATP catabolic process"/>
    <property type="evidence" value="ECO:0007669"/>
    <property type="project" value="TreeGrafter"/>
</dbReference>
<dbReference type="GO" id="GO:0046047">
    <property type="term" value="P:TTP catabolic process"/>
    <property type="evidence" value="ECO:0007669"/>
    <property type="project" value="TreeGrafter"/>
</dbReference>
<dbReference type="InterPro" id="IPR004518">
    <property type="entry name" value="MazG-like_dom"/>
</dbReference>
<gene>
    <name evidence="2" type="ORF">HUT08_12955</name>
</gene>
<dbReference type="InterPro" id="IPR048015">
    <property type="entry name" value="NTP-PPase_MazG-like_N"/>
</dbReference>
<dbReference type="NCBIfam" id="NF008988">
    <property type="entry name" value="PRK12334.1-4"/>
    <property type="match status" value="1"/>
</dbReference>
<dbReference type="Pfam" id="PF03819">
    <property type="entry name" value="MazG"/>
    <property type="match status" value="1"/>
</dbReference>
<keyword evidence="2" id="KW-0378">Hydrolase</keyword>
<feature type="domain" description="NTP pyrophosphohydrolase MazG-like" evidence="1">
    <location>
        <begin position="167"/>
        <end position="242"/>
    </location>
</feature>
<reference evidence="2 3" key="1">
    <citation type="submission" date="2020-06" db="EMBL/GenBank/DDBJ databases">
        <title>Genome mining for natural products.</title>
        <authorList>
            <person name="Zhang B."/>
            <person name="Shi J."/>
            <person name="Ge H."/>
        </authorList>
    </citation>
    <scope>NUCLEOTIDE SEQUENCE [LARGE SCALE GENOMIC DNA]</scope>
    <source>
        <strain evidence="2 3">NA00687</strain>
    </source>
</reference>
<dbReference type="GO" id="GO:0046081">
    <property type="term" value="P:dUTP catabolic process"/>
    <property type="evidence" value="ECO:0007669"/>
    <property type="project" value="TreeGrafter"/>
</dbReference>
<dbReference type="FunFam" id="1.10.287.1080:FF:000001">
    <property type="entry name" value="Nucleoside triphosphate pyrophosphohydrolase"/>
    <property type="match status" value="1"/>
</dbReference>
<dbReference type="PANTHER" id="PTHR30522:SF0">
    <property type="entry name" value="NUCLEOSIDE TRIPHOSPHATE PYROPHOSPHOHYDROLASE"/>
    <property type="match status" value="1"/>
</dbReference>
<dbReference type="GO" id="GO:0006203">
    <property type="term" value="P:dGTP catabolic process"/>
    <property type="evidence" value="ECO:0007669"/>
    <property type="project" value="TreeGrafter"/>
</dbReference>
<dbReference type="InterPro" id="IPR011551">
    <property type="entry name" value="NTP_PyrPHydrolase_MazG"/>
</dbReference>
<keyword evidence="3" id="KW-1185">Reference proteome</keyword>
<dbReference type="AlphaFoldDB" id="A0A7H8N7D5"/>
<dbReference type="GO" id="GO:0046076">
    <property type="term" value="P:dTTP catabolic process"/>
    <property type="evidence" value="ECO:0007669"/>
    <property type="project" value="TreeGrafter"/>
</dbReference>
<sequence length="359" mass="37627">MNAPRTSAPQAAPGTGRLVLLTTTHRVAPGLLSWPAWQTLRAADRVLCADADHPQLPYLRDAGIAVEITEADARALVAYCVADAAADGGADGDAEATAGGRTVVVVTSAAGESALTNELAALAGSGRAAVPDLELLPGSYDLPGSRLLDLVQIMDQIRLACPWSSQRTHQDLAKYGIEEAYELVEAIEAGDRDELREELGDVLLQVVFHARIAQDDPAESFGIDDVAATIVDKLIRRHPHIFGEATARTPEEVKELWLRTKAVEKQRTSVTEGVPLGQPALALAAKLALRARKAGISALPDGPGVGYELLALAARAEAAGTDPETALRAAARTYRDAIRAAEESDAQASGAMGAGETAE</sequence>
<dbReference type="GO" id="GO:0047429">
    <property type="term" value="F:nucleoside triphosphate diphosphatase activity"/>
    <property type="evidence" value="ECO:0007669"/>
    <property type="project" value="UniProtKB-EC"/>
</dbReference>
<evidence type="ECO:0000313" key="2">
    <source>
        <dbReference type="EMBL" id="QKW50302.1"/>
    </source>
</evidence>
<dbReference type="EC" id="3.6.1.9" evidence="2"/>